<dbReference type="PROSITE" id="PS50878">
    <property type="entry name" value="RT_POL"/>
    <property type="match status" value="1"/>
</dbReference>
<dbReference type="InterPro" id="IPR043502">
    <property type="entry name" value="DNA/RNA_pol_sf"/>
</dbReference>
<proteinExistence type="predicted"/>
<dbReference type="OrthoDB" id="6620029at2759"/>
<keyword evidence="4" id="KW-1185">Reference proteome</keyword>
<evidence type="ECO:0000313" key="3">
    <source>
        <dbReference type="EMBL" id="CAE8743600.1"/>
    </source>
</evidence>
<organism evidence="2 4">
    <name type="scientific">Polarella glacialis</name>
    <name type="common">Dinoflagellate</name>
    <dbReference type="NCBI Taxonomy" id="89957"/>
    <lineage>
        <taxon>Eukaryota</taxon>
        <taxon>Sar</taxon>
        <taxon>Alveolata</taxon>
        <taxon>Dinophyceae</taxon>
        <taxon>Suessiales</taxon>
        <taxon>Suessiaceae</taxon>
        <taxon>Polarella</taxon>
    </lineage>
</organism>
<dbReference type="AlphaFoldDB" id="A0A813E2Y1"/>
<feature type="domain" description="Reverse transcriptase" evidence="1">
    <location>
        <begin position="1"/>
        <end position="255"/>
    </location>
</feature>
<gene>
    <name evidence="2" type="ORF">PGLA1383_LOCUS12824</name>
    <name evidence="3" type="ORF">PGLA2088_LOCUS51479</name>
</gene>
<accession>A0A813E2Y1</accession>
<sequence length="293" mass="32720">MRNSSIRRPHGFAFVSQAKLRALTLQWATPFSWVLEGEQSALPWTLSQVEHTHSHTREMQNAGRGAASASAPSAENEAAMDKAATVRTVGISKFFDMLPWQLLGNLLGQLQLPRQLCAAIAESWRTFRRFYQCGKTLGVATSAARGLPQGCPLSPILSLLLMTPVLTWLQAEGVDCVSFADDLSLLGNLEALQEVLPTIRKYVNTFQMKLNPAKSLWATVVDPDGLQMQELKNFLEEQQWGALASSILLNLGVLLRFDSEQGDGWEDLQGQREILYQKRMRRAKNIPDTRIRV</sequence>
<protein>
    <recommendedName>
        <fullName evidence="1">Reverse transcriptase domain-containing protein</fullName>
    </recommendedName>
</protein>
<dbReference type="EMBL" id="CAJNNW010037657">
    <property type="protein sequence ID" value="CAE8743600.1"/>
    <property type="molecule type" value="Genomic_DNA"/>
</dbReference>
<evidence type="ECO:0000313" key="2">
    <source>
        <dbReference type="EMBL" id="CAE8594262.1"/>
    </source>
</evidence>
<dbReference type="Pfam" id="PF00078">
    <property type="entry name" value="RVT_1"/>
    <property type="match status" value="1"/>
</dbReference>
<dbReference type="InterPro" id="IPR000477">
    <property type="entry name" value="RT_dom"/>
</dbReference>
<dbReference type="Proteomes" id="UP000654075">
    <property type="component" value="Unassembled WGS sequence"/>
</dbReference>
<comment type="caution">
    <text evidence="2">The sequence shown here is derived from an EMBL/GenBank/DDBJ whole genome shotgun (WGS) entry which is preliminary data.</text>
</comment>
<evidence type="ECO:0000259" key="1">
    <source>
        <dbReference type="PROSITE" id="PS50878"/>
    </source>
</evidence>
<evidence type="ECO:0000313" key="4">
    <source>
        <dbReference type="Proteomes" id="UP000654075"/>
    </source>
</evidence>
<dbReference type="Proteomes" id="UP000626109">
    <property type="component" value="Unassembled WGS sequence"/>
</dbReference>
<reference evidence="2" key="1">
    <citation type="submission" date="2021-02" db="EMBL/GenBank/DDBJ databases">
        <authorList>
            <person name="Dougan E. K."/>
            <person name="Rhodes N."/>
            <person name="Thang M."/>
            <person name="Chan C."/>
        </authorList>
    </citation>
    <scope>NUCLEOTIDE SEQUENCE</scope>
</reference>
<name>A0A813E2Y1_POLGL</name>
<dbReference type="EMBL" id="CAJNNV010006918">
    <property type="protein sequence ID" value="CAE8594262.1"/>
    <property type="molecule type" value="Genomic_DNA"/>
</dbReference>
<dbReference type="SUPFAM" id="SSF56672">
    <property type="entry name" value="DNA/RNA polymerases"/>
    <property type="match status" value="1"/>
</dbReference>